<dbReference type="Proteomes" id="UP001300672">
    <property type="component" value="Chromosome"/>
</dbReference>
<protein>
    <recommendedName>
        <fullName evidence="4">SH3b domain-containing protein</fullName>
    </recommendedName>
</protein>
<evidence type="ECO:0000256" key="1">
    <source>
        <dbReference type="SAM" id="MobiDB-lite"/>
    </source>
</evidence>
<reference evidence="3" key="2">
    <citation type="submission" date="2023-04" db="EMBL/GenBank/DDBJ databases">
        <authorList>
            <person name="Beletskiy A.V."/>
            <person name="Mardanov A.V."/>
            <person name="Ravin N.V."/>
        </authorList>
    </citation>
    <scope>NUCLEOTIDE SEQUENCE</scope>
    <source>
        <strain evidence="3">GKL-01</strain>
    </source>
</reference>
<evidence type="ECO:0000313" key="3">
    <source>
        <dbReference type="EMBL" id="WGZ92025.1"/>
    </source>
</evidence>
<dbReference type="AlphaFoldDB" id="A0AA95KJJ4"/>
<feature type="region of interest" description="Disordered" evidence="1">
    <location>
        <begin position="75"/>
        <end position="114"/>
    </location>
</feature>
<evidence type="ECO:0008006" key="4">
    <source>
        <dbReference type="Google" id="ProtNLM"/>
    </source>
</evidence>
<feature type="chain" id="PRO_5041643226" description="SH3b domain-containing protein" evidence="2">
    <location>
        <begin position="23"/>
        <end position="114"/>
    </location>
</feature>
<sequence length="114" mass="13423">MKFYASMLLGIALIIAPLTASARDMMVVDPPTNIRDRPNGYVLCKVYDRQPIRVFGRQGDWYVTDYCGSTGVVHASQVRHMRRPPPPRYDRDRDYGSGHRDRPWYRDRPPRRDW</sequence>
<dbReference type="EMBL" id="CP124755">
    <property type="protein sequence ID" value="WGZ92025.1"/>
    <property type="molecule type" value="Genomic_DNA"/>
</dbReference>
<evidence type="ECO:0000256" key="2">
    <source>
        <dbReference type="SAM" id="SignalP"/>
    </source>
</evidence>
<accession>A0AA95KJJ4</accession>
<feature type="compositionally biased region" description="Basic and acidic residues" evidence="1">
    <location>
        <begin position="88"/>
        <end position="114"/>
    </location>
</feature>
<organism evidence="3">
    <name type="scientific">Candidatus Thiocaldithrix dubininis</name>
    <dbReference type="NCBI Taxonomy" id="3080823"/>
    <lineage>
        <taxon>Bacteria</taxon>
        <taxon>Pseudomonadati</taxon>
        <taxon>Pseudomonadota</taxon>
        <taxon>Gammaproteobacteria</taxon>
        <taxon>Thiotrichales</taxon>
        <taxon>Thiotrichaceae</taxon>
        <taxon>Candidatus Thiocaldithrix</taxon>
    </lineage>
</organism>
<gene>
    <name evidence="3" type="ORF">QJT80_05975</name>
</gene>
<reference evidence="3" key="1">
    <citation type="journal article" date="2023" name="Int. J. Mol. Sci.">
        <title>Metagenomics Revealed a New Genus 'Candidatus Thiocaldithrix dubininis' gen. nov., sp. nov. and a New Species 'Candidatus Thiothrix putei' sp. nov. in the Family Thiotrichaceae, Some Members of Which Have Traits of Both Na+- and H+-Motive Energetics.</title>
        <authorList>
            <person name="Ravin N.V."/>
            <person name="Muntyan M.S."/>
            <person name="Smolyakov D.D."/>
            <person name="Rudenko T.S."/>
            <person name="Beletsky A.V."/>
            <person name="Mardanov A.V."/>
            <person name="Grabovich M.Y."/>
        </authorList>
    </citation>
    <scope>NUCLEOTIDE SEQUENCE</scope>
    <source>
        <strain evidence="3">GKL-01</strain>
    </source>
</reference>
<feature type="signal peptide" evidence="2">
    <location>
        <begin position="1"/>
        <end position="22"/>
    </location>
</feature>
<name>A0AA95KJJ4_9GAMM</name>
<dbReference type="KEGG" id="tdu:QJT80_05975"/>
<proteinExistence type="predicted"/>
<keyword evidence="2" id="KW-0732">Signal</keyword>